<keyword evidence="2" id="KW-1185">Reference proteome</keyword>
<sequence length="307" mass="32511">MAAGLPAVVRRGRQASVRGPVSSTGVDDRSHATTLAAHHHCVSPRPRLVDGAVVVRRDAHHLLVGTDPGVVVPDRPGLLALLRCLDGVRDVGVLQAMAEESIAADVPQVLQELAARGVLTVAPDRPVARLTVVLRAGPGCTALEAVLRQSLDDLPVVPAGPDGPGLVLQLSSHEPPRSLLDALVRDGRPHLLVRRTGRGWRVGPYVAPGHSPCVRCADLARIDVDPQWAAVLPQLEVPPLLAARDRAGDAAAWETAALVGREVVRAALGVRPRSVGAVLRHGEDDGWHVHQPVAFHHRCGCWLLGAR</sequence>
<evidence type="ECO:0000313" key="1">
    <source>
        <dbReference type="EMBL" id="GAA2077349.1"/>
    </source>
</evidence>
<accession>A0ABN2VYJ4</accession>
<reference evidence="1 2" key="1">
    <citation type="journal article" date="2019" name="Int. J. Syst. Evol. Microbiol.">
        <title>The Global Catalogue of Microorganisms (GCM) 10K type strain sequencing project: providing services to taxonomists for standard genome sequencing and annotation.</title>
        <authorList>
            <consortium name="The Broad Institute Genomics Platform"/>
            <consortium name="The Broad Institute Genome Sequencing Center for Infectious Disease"/>
            <person name="Wu L."/>
            <person name="Ma J."/>
        </authorList>
    </citation>
    <scope>NUCLEOTIDE SEQUENCE [LARGE SCALE GENOMIC DNA]</scope>
    <source>
        <strain evidence="1 2">JCM 15749</strain>
    </source>
</reference>
<protein>
    <recommendedName>
        <fullName evidence="3">TOMM leader peptide-binding protein</fullName>
    </recommendedName>
</protein>
<organism evidence="1 2">
    <name type="scientific">Aeromicrobium halocynthiae</name>
    <dbReference type="NCBI Taxonomy" id="560557"/>
    <lineage>
        <taxon>Bacteria</taxon>
        <taxon>Bacillati</taxon>
        <taxon>Actinomycetota</taxon>
        <taxon>Actinomycetes</taxon>
        <taxon>Propionibacteriales</taxon>
        <taxon>Nocardioidaceae</taxon>
        <taxon>Aeromicrobium</taxon>
    </lineage>
</organism>
<proteinExistence type="predicted"/>
<dbReference type="EMBL" id="BAAAPY010000004">
    <property type="protein sequence ID" value="GAA2077349.1"/>
    <property type="molecule type" value="Genomic_DNA"/>
</dbReference>
<dbReference type="Proteomes" id="UP001501480">
    <property type="component" value="Unassembled WGS sequence"/>
</dbReference>
<name>A0ABN2VYJ4_9ACTN</name>
<gene>
    <name evidence="1" type="ORF">GCM10009821_16200</name>
</gene>
<dbReference type="Gene3D" id="3.40.50.720">
    <property type="entry name" value="NAD(P)-binding Rossmann-like Domain"/>
    <property type="match status" value="1"/>
</dbReference>
<evidence type="ECO:0000313" key="2">
    <source>
        <dbReference type="Proteomes" id="UP001501480"/>
    </source>
</evidence>
<comment type="caution">
    <text evidence="1">The sequence shown here is derived from an EMBL/GenBank/DDBJ whole genome shotgun (WGS) entry which is preliminary data.</text>
</comment>
<evidence type="ECO:0008006" key="3">
    <source>
        <dbReference type="Google" id="ProtNLM"/>
    </source>
</evidence>